<reference evidence="14" key="1">
    <citation type="submission" date="2022-10" db="EMBL/GenBank/DDBJ databases">
        <authorList>
            <person name="Yu W.X."/>
        </authorList>
    </citation>
    <scope>NUCLEOTIDE SEQUENCE</scope>
    <source>
        <strain evidence="14">AAT</strain>
    </source>
</reference>
<comment type="function">
    <text evidence="10">Catalyzes the transfer of pyrophosphate from adenosine triphosphate (ATP) to 6-hydroxymethyl-7,8-dihydropterin, an enzymatic step in folate biosynthesis pathway.</text>
</comment>
<feature type="domain" description="7,8-dihydro-6-hydroxymethylpterin-pyrophosphokinase" evidence="13">
    <location>
        <begin position="6"/>
        <end position="131"/>
    </location>
</feature>
<organism evidence="14 15">
    <name type="scientific">Plebeiibacterium sediminum</name>
    <dbReference type="NCBI Taxonomy" id="2992112"/>
    <lineage>
        <taxon>Bacteria</taxon>
        <taxon>Pseudomonadati</taxon>
        <taxon>Bacteroidota</taxon>
        <taxon>Bacteroidia</taxon>
        <taxon>Marinilabiliales</taxon>
        <taxon>Marinilabiliaceae</taxon>
        <taxon>Plebeiibacterium</taxon>
    </lineage>
</organism>
<evidence type="ECO:0000256" key="12">
    <source>
        <dbReference type="ARBA" id="ARBA00033413"/>
    </source>
</evidence>
<gene>
    <name evidence="14" type="primary">folK</name>
    <name evidence="14" type="ORF">OM075_03490</name>
</gene>
<dbReference type="NCBIfam" id="TIGR01498">
    <property type="entry name" value="folK"/>
    <property type="match status" value="1"/>
</dbReference>
<dbReference type="PANTHER" id="PTHR43071:SF1">
    <property type="entry name" value="2-AMINO-4-HYDROXY-6-HYDROXYMETHYLDIHYDROPTERIDINE PYROPHOSPHOKINASE"/>
    <property type="match status" value="1"/>
</dbReference>
<dbReference type="GO" id="GO:0005524">
    <property type="term" value="F:ATP binding"/>
    <property type="evidence" value="ECO:0007669"/>
    <property type="project" value="UniProtKB-KW"/>
</dbReference>
<evidence type="ECO:0000256" key="7">
    <source>
        <dbReference type="ARBA" id="ARBA00022777"/>
    </source>
</evidence>
<evidence type="ECO:0000256" key="5">
    <source>
        <dbReference type="ARBA" id="ARBA00022679"/>
    </source>
</evidence>
<protein>
    <recommendedName>
        <fullName evidence="4">2-amino-4-hydroxy-6-hydroxymethyldihydropteridine pyrophosphokinase</fullName>
        <ecNumber evidence="3">2.7.6.3</ecNumber>
    </recommendedName>
    <alternativeName>
        <fullName evidence="11">6-hydroxymethyl-7,8-dihydropterin pyrophosphokinase</fullName>
    </alternativeName>
    <alternativeName>
        <fullName evidence="12">7,8-dihydro-6-hydroxymethylpterin-pyrophosphokinase</fullName>
    </alternativeName>
</protein>
<dbReference type="SUPFAM" id="SSF55083">
    <property type="entry name" value="6-hydroxymethyl-7,8-dihydropterin pyrophosphokinase, HPPK"/>
    <property type="match status" value="1"/>
</dbReference>
<comment type="caution">
    <text evidence="14">The sequence shown here is derived from an EMBL/GenBank/DDBJ whole genome shotgun (WGS) entry which is preliminary data.</text>
</comment>
<name>A0AAE3M1P9_9BACT</name>
<evidence type="ECO:0000256" key="6">
    <source>
        <dbReference type="ARBA" id="ARBA00022741"/>
    </source>
</evidence>
<evidence type="ECO:0000256" key="3">
    <source>
        <dbReference type="ARBA" id="ARBA00013253"/>
    </source>
</evidence>
<dbReference type="EMBL" id="JAPDPJ010000004">
    <property type="protein sequence ID" value="MCW3785513.1"/>
    <property type="molecule type" value="Genomic_DNA"/>
</dbReference>
<keyword evidence="9" id="KW-0289">Folate biosynthesis</keyword>
<dbReference type="CDD" id="cd00483">
    <property type="entry name" value="HPPK"/>
    <property type="match status" value="1"/>
</dbReference>
<dbReference type="GO" id="GO:0003848">
    <property type="term" value="F:2-amino-4-hydroxy-6-hydroxymethyldihydropteridine diphosphokinase activity"/>
    <property type="evidence" value="ECO:0007669"/>
    <property type="project" value="UniProtKB-EC"/>
</dbReference>
<evidence type="ECO:0000256" key="11">
    <source>
        <dbReference type="ARBA" id="ARBA00029766"/>
    </source>
</evidence>
<keyword evidence="6" id="KW-0547">Nucleotide-binding</keyword>
<dbReference type="Gene3D" id="3.30.70.560">
    <property type="entry name" value="7,8-Dihydro-6-hydroxymethylpterin-pyrophosphokinase HPPK"/>
    <property type="match status" value="1"/>
</dbReference>
<evidence type="ECO:0000256" key="4">
    <source>
        <dbReference type="ARBA" id="ARBA00016218"/>
    </source>
</evidence>
<dbReference type="InterPro" id="IPR035907">
    <property type="entry name" value="Hppk_sf"/>
</dbReference>
<evidence type="ECO:0000256" key="1">
    <source>
        <dbReference type="ARBA" id="ARBA00005051"/>
    </source>
</evidence>
<accession>A0AAE3M1P9</accession>
<evidence type="ECO:0000256" key="2">
    <source>
        <dbReference type="ARBA" id="ARBA00005810"/>
    </source>
</evidence>
<comment type="similarity">
    <text evidence="2">Belongs to the HPPK family.</text>
</comment>
<dbReference type="InterPro" id="IPR000550">
    <property type="entry name" value="Hppk"/>
</dbReference>
<evidence type="ECO:0000256" key="10">
    <source>
        <dbReference type="ARBA" id="ARBA00029409"/>
    </source>
</evidence>
<comment type="pathway">
    <text evidence="1">Cofactor biosynthesis; tetrahydrofolate biosynthesis; 2-amino-4-hydroxy-6-hydroxymethyl-7,8-dihydropteridine diphosphate from 7,8-dihydroneopterin triphosphate: step 4/4.</text>
</comment>
<evidence type="ECO:0000259" key="13">
    <source>
        <dbReference type="Pfam" id="PF01288"/>
    </source>
</evidence>
<sequence>MSKVLLLIGGNEGDRMDNIKMSKDLIEERIGRITNESGIYESEPWGFEHAQNFLNQVLEVKCTMDAMDILEISQSIEKELGRKAKTTKGYEGRTMDIDILFYEDLVKKSARLTIPHPQLHKRKFTLLPLVEKWENLLHPTLHKTMKELLIECEDEGWVKKFK</sequence>
<dbReference type="AlphaFoldDB" id="A0AAE3M1P9"/>
<dbReference type="PANTHER" id="PTHR43071">
    <property type="entry name" value="2-AMINO-4-HYDROXY-6-HYDROXYMETHYLDIHYDROPTERIDINE PYROPHOSPHOKINASE"/>
    <property type="match status" value="1"/>
</dbReference>
<dbReference type="Proteomes" id="UP001209229">
    <property type="component" value="Unassembled WGS sequence"/>
</dbReference>
<evidence type="ECO:0000313" key="15">
    <source>
        <dbReference type="Proteomes" id="UP001209229"/>
    </source>
</evidence>
<dbReference type="GO" id="GO:0046656">
    <property type="term" value="P:folic acid biosynthetic process"/>
    <property type="evidence" value="ECO:0007669"/>
    <property type="project" value="UniProtKB-KW"/>
</dbReference>
<evidence type="ECO:0000313" key="14">
    <source>
        <dbReference type="EMBL" id="MCW3785513.1"/>
    </source>
</evidence>
<keyword evidence="8" id="KW-0067">ATP-binding</keyword>
<dbReference type="Pfam" id="PF01288">
    <property type="entry name" value="HPPK"/>
    <property type="match status" value="1"/>
</dbReference>
<evidence type="ECO:0000256" key="8">
    <source>
        <dbReference type="ARBA" id="ARBA00022840"/>
    </source>
</evidence>
<keyword evidence="7" id="KW-0418">Kinase</keyword>
<keyword evidence="5 14" id="KW-0808">Transferase</keyword>
<proteinExistence type="inferred from homology"/>
<dbReference type="RefSeq" id="WP_301189084.1">
    <property type="nucleotide sequence ID" value="NZ_JAPDPJ010000004.1"/>
</dbReference>
<dbReference type="EC" id="2.7.6.3" evidence="3"/>
<dbReference type="GO" id="GO:0016301">
    <property type="term" value="F:kinase activity"/>
    <property type="evidence" value="ECO:0007669"/>
    <property type="project" value="UniProtKB-KW"/>
</dbReference>
<keyword evidence="15" id="KW-1185">Reference proteome</keyword>
<evidence type="ECO:0000256" key="9">
    <source>
        <dbReference type="ARBA" id="ARBA00022909"/>
    </source>
</evidence>